<dbReference type="InterPro" id="IPR035906">
    <property type="entry name" value="MetI-like_sf"/>
</dbReference>
<protein>
    <submittedName>
        <fullName evidence="9">Sugar ABC transporter permease</fullName>
    </submittedName>
</protein>
<dbReference type="OrthoDB" id="45815at2157"/>
<dbReference type="Gene3D" id="1.10.3720.10">
    <property type="entry name" value="MetI-like"/>
    <property type="match status" value="1"/>
</dbReference>
<feature type="transmembrane region" description="Helical" evidence="7">
    <location>
        <begin position="278"/>
        <end position="307"/>
    </location>
</feature>
<feature type="transmembrane region" description="Helical" evidence="7">
    <location>
        <begin position="235"/>
        <end position="257"/>
    </location>
</feature>
<feature type="transmembrane region" description="Helical" evidence="7">
    <location>
        <begin position="128"/>
        <end position="148"/>
    </location>
</feature>
<comment type="subcellular location">
    <subcellularLocation>
        <location evidence="1 7">Cell membrane</location>
        <topology evidence="1 7">Multi-pass membrane protein</topology>
    </subcellularLocation>
</comment>
<evidence type="ECO:0000256" key="6">
    <source>
        <dbReference type="ARBA" id="ARBA00023136"/>
    </source>
</evidence>
<evidence type="ECO:0000256" key="2">
    <source>
        <dbReference type="ARBA" id="ARBA00022448"/>
    </source>
</evidence>
<dbReference type="PROSITE" id="PS50928">
    <property type="entry name" value="ABC_TM1"/>
    <property type="match status" value="1"/>
</dbReference>
<keyword evidence="6 7" id="KW-0472">Membrane</keyword>
<dbReference type="InterPro" id="IPR000515">
    <property type="entry name" value="MetI-like"/>
</dbReference>
<evidence type="ECO:0000256" key="7">
    <source>
        <dbReference type="RuleBase" id="RU363032"/>
    </source>
</evidence>
<dbReference type="PANTHER" id="PTHR43005:SF1">
    <property type="entry name" value="SPERMIDINE_PUTRESCINE TRANSPORT SYSTEM PERMEASE PROTEIN"/>
    <property type="match status" value="1"/>
</dbReference>
<dbReference type="Proteomes" id="UP000273828">
    <property type="component" value="Unassembled WGS sequence"/>
</dbReference>
<evidence type="ECO:0000313" key="10">
    <source>
        <dbReference type="Proteomes" id="UP000273828"/>
    </source>
</evidence>
<feature type="transmembrane region" description="Helical" evidence="7">
    <location>
        <begin position="96"/>
        <end position="116"/>
    </location>
</feature>
<organism evidence="9 10">
    <name type="scientific">Natrarchaeobius halalkaliphilus</name>
    <dbReference type="NCBI Taxonomy" id="1679091"/>
    <lineage>
        <taxon>Archaea</taxon>
        <taxon>Methanobacteriati</taxon>
        <taxon>Methanobacteriota</taxon>
        <taxon>Stenosarchaea group</taxon>
        <taxon>Halobacteria</taxon>
        <taxon>Halobacteriales</taxon>
        <taxon>Natrialbaceae</taxon>
        <taxon>Natrarchaeobius</taxon>
    </lineage>
</organism>
<dbReference type="Pfam" id="PF00528">
    <property type="entry name" value="BPD_transp_1"/>
    <property type="match status" value="1"/>
</dbReference>
<keyword evidence="5 7" id="KW-1133">Transmembrane helix</keyword>
<dbReference type="SUPFAM" id="SSF161098">
    <property type="entry name" value="MetI-like"/>
    <property type="match status" value="1"/>
</dbReference>
<dbReference type="CDD" id="cd06261">
    <property type="entry name" value="TM_PBP2"/>
    <property type="match status" value="1"/>
</dbReference>
<evidence type="ECO:0000256" key="4">
    <source>
        <dbReference type="ARBA" id="ARBA00022692"/>
    </source>
</evidence>
<accession>A0A3N6P0K8</accession>
<dbReference type="EMBL" id="REFY01000005">
    <property type="protein sequence ID" value="RQG88038.1"/>
    <property type="molecule type" value="Genomic_DNA"/>
</dbReference>
<comment type="caution">
    <text evidence="9">The sequence shown here is derived from an EMBL/GenBank/DDBJ whole genome shotgun (WGS) entry which is preliminary data.</text>
</comment>
<keyword evidence="3" id="KW-1003">Cell membrane</keyword>
<feature type="domain" description="ABC transmembrane type-1" evidence="8">
    <location>
        <begin position="90"/>
        <end position="304"/>
    </location>
</feature>
<evidence type="ECO:0000259" key="8">
    <source>
        <dbReference type="PROSITE" id="PS50928"/>
    </source>
</evidence>
<gene>
    <name evidence="9" type="ORF">EA462_14400</name>
</gene>
<evidence type="ECO:0000256" key="3">
    <source>
        <dbReference type="ARBA" id="ARBA00022475"/>
    </source>
</evidence>
<reference evidence="9 10" key="1">
    <citation type="submission" date="2018-10" db="EMBL/GenBank/DDBJ databases">
        <title>Natrarchaeobius chitinivorans gen. nov., sp. nov., and Natrarchaeobius haloalkaliphilus sp. nov., alkaliphilic, chitin-utilizing haloarchaea from hypersaline alkaline lakes.</title>
        <authorList>
            <person name="Sorokin D.Y."/>
            <person name="Elcheninov A.G."/>
            <person name="Kostrikina N.A."/>
            <person name="Bale N.J."/>
            <person name="Sinninghe Damste J.S."/>
            <person name="Khijniak T.V."/>
            <person name="Kublanov I.V."/>
            <person name="Toshchakov S.V."/>
        </authorList>
    </citation>
    <scope>NUCLEOTIDE SEQUENCE [LARGE SCALE GENOMIC DNA]</scope>
    <source>
        <strain evidence="9 10">AArcht-Sl</strain>
    </source>
</reference>
<dbReference type="RefSeq" id="WP_124179234.1">
    <property type="nucleotide sequence ID" value="NZ_REFY01000005.1"/>
</dbReference>
<sequence>MDHKSQTVHRTSSWHRVRDRLFETLSSKRNLALLTVLPALTLFALINIVPILWAIYAGFHDIFIFDPEWTWYGLENYRILWSDQQFHTSIIRSTTFAIGTVAFQATAGILIAVLVAREFRFNRFARAMVMMGYLIPTAIVAYMAYWMGNSTYGVVNWILLNLGLIDGMIAWFGDSTYAMISVIGVNWWKYTAFVVIMALARLQSIPDSHYEAARVSGASAWRQFRDITLPNLKGVIFIVLLLRGVWMFLHFDSVWILTRGGPGDSTMVSAVYAYETAFIGYDLGLTAAMSTVLFGILVVAAIIYFIVLEPEEEVRVE</sequence>
<comment type="similarity">
    <text evidence="7">Belongs to the binding-protein-dependent transport system permease family.</text>
</comment>
<keyword evidence="4 7" id="KW-0812">Transmembrane</keyword>
<feature type="transmembrane region" description="Helical" evidence="7">
    <location>
        <begin position="179"/>
        <end position="200"/>
    </location>
</feature>
<evidence type="ECO:0000256" key="5">
    <source>
        <dbReference type="ARBA" id="ARBA00022989"/>
    </source>
</evidence>
<feature type="transmembrane region" description="Helical" evidence="7">
    <location>
        <begin position="31"/>
        <end position="56"/>
    </location>
</feature>
<dbReference type="AlphaFoldDB" id="A0A3N6P0K8"/>
<name>A0A3N6P0K8_9EURY</name>
<dbReference type="GO" id="GO:0005886">
    <property type="term" value="C:plasma membrane"/>
    <property type="evidence" value="ECO:0007669"/>
    <property type="project" value="UniProtKB-SubCell"/>
</dbReference>
<proteinExistence type="inferred from homology"/>
<dbReference type="GO" id="GO:0055085">
    <property type="term" value="P:transmembrane transport"/>
    <property type="evidence" value="ECO:0007669"/>
    <property type="project" value="InterPro"/>
</dbReference>
<evidence type="ECO:0000313" key="9">
    <source>
        <dbReference type="EMBL" id="RQG88038.1"/>
    </source>
</evidence>
<evidence type="ECO:0000256" key="1">
    <source>
        <dbReference type="ARBA" id="ARBA00004651"/>
    </source>
</evidence>
<dbReference type="PANTHER" id="PTHR43005">
    <property type="entry name" value="BLR7065 PROTEIN"/>
    <property type="match status" value="1"/>
</dbReference>
<keyword evidence="2 7" id="KW-0813">Transport</keyword>
<keyword evidence="10" id="KW-1185">Reference proteome</keyword>